<dbReference type="Proteomes" id="UP000002191">
    <property type="component" value="Chromosome"/>
</dbReference>
<dbReference type="Pfam" id="PF11849">
    <property type="entry name" value="DUF3369"/>
    <property type="match status" value="1"/>
</dbReference>
<dbReference type="Gene3D" id="1.10.3210.10">
    <property type="entry name" value="Hypothetical protein af1432"/>
    <property type="match status" value="1"/>
</dbReference>
<dbReference type="PROSITE" id="PS50110">
    <property type="entry name" value="RESPONSE_REGULATORY"/>
    <property type="match status" value="1"/>
</dbReference>
<dbReference type="SUPFAM" id="SSF109604">
    <property type="entry name" value="HD-domain/PDEase-like"/>
    <property type="match status" value="1"/>
</dbReference>
<protein>
    <recommendedName>
        <fullName evidence="7">Metal-dependent phosphohydrolase HD sub domain protein</fullName>
    </recommendedName>
</protein>
<dbReference type="PANTHER" id="PTHR45228:SF9">
    <property type="entry name" value="3'3'-CGAMP-SPECIFIC PHOSPHODIESTERASE 2"/>
    <property type="match status" value="1"/>
</dbReference>
<evidence type="ECO:0000259" key="2">
    <source>
        <dbReference type="PROSITE" id="PS50110"/>
    </source>
</evidence>
<dbReference type="HOGENOM" id="CLU_000445_92_10_7"/>
<evidence type="ECO:0000259" key="4">
    <source>
        <dbReference type="PROSITE" id="PS51832"/>
    </source>
</evidence>
<dbReference type="InterPro" id="IPR011006">
    <property type="entry name" value="CheY-like_superfamily"/>
</dbReference>
<keyword evidence="1" id="KW-0597">Phosphoprotein</keyword>
<reference evidence="5 6" key="2">
    <citation type="journal article" date="2014" name="Genome Announc.">
        <title>Complete Genome Sequence of the Subsurface, Mesophilic Sulfate-Reducing Bacterium Desulfovibrio aespoeensis Aspo-2.</title>
        <authorList>
            <person name="Pedersen K."/>
            <person name="Bengtsson A."/>
            <person name="Edlund J."/>
            <person name="Rabe L."/>
            <person name="Hazen T."/>
            <person name="Chakraborty R."/>
            <person name="Goodwin L."/>
            <person name="Shapiro N."/>
        </authorList>
    </citation>
    <scope>NUCLEOTIDE SEQUENCE [LARGE SCALE GENOMIC DNA]</scope>
    <source>
        <strain evidence="6">ATCC 700646 / DSM 10631 / Aspo-2</strain>
    </source>
</reference>
<dbReference type="InterPro" id="IPR021800">
    <property type="entry name" value="DUF3369"/>
</dbReference>
<dbReference type="EMBL" id="CP002431">
    <property type="protein sequence ID" value="ADU61941.1"/>
    <property type="molecule type" value="Genomic_DNA"/>
</dbReference>
<dbReference type="PANTHER" id="PTHR45228">
    <property type="entry name" value="CYCLIC DI-GMP PHOSPHODIESTERASE TM_0186-RELATED"/>
    <property type="match status" value="1"/>
</dbReference>
<dbReference type="OrthoDB" id="9769359at2"/>
<accession>E6VS08</accession>
<keyword evidence="6" id="KW-1185">Reference proteome</keyword>
<dbReference type="InterPro" id="IPR052020">
    <property type="entry name" value="Cyclic_di-GMP/3'3'-cGAMP_PDE"/>
</dbReference>
<dbReference type="InterPro" id="IPR006674">
    <property type="entry name" value="HD_domain"/>
</dbReference>
<evidence type="ECO:0000259" key="3">
    <source>
        <dbReference type="PROSITE" id="PS51831"/>
    </source>
</evidence>
<sequence length="535" mass="59506">MTDTEHDALRFAAEKNEETPANPGRNWKLLVVDDDDFVHRVTSMVLRGYRFEGVGLTILSAYSAAEGRRLLEENPDTAVMLLDVVMENPQAGLDLAAWTRKELKNTLVRIILRTGQPGEAPEQEVIFKYDINDYKEKSELTSQKLYTAITTAIRSYRDMRALEFSRRGLARILTASPDIFKSQSLGEFASGVLTQLASTVCQGDDTLMARASGVAASRRGDQFRVIASTGKFEQARGRIIAETGDREAILCIERAADIKRSFFQNDAFVGYYRTATGSESIIYLQGTRPISEENRELIEIFSSNISVAFDNIDHNAVMHETQRELLITLGEVVETRTSEAANHVRRVAEYARLLATKAGMDRDRAETLRLASTMHDIGKIGVPDTVLLKPGSLDENELKLIKKHPEIGYDILKGTDSLVMQVAATVALQHHERWDGQGYPAGLTGEEINLAGRIVMLADVFDSLGCDRPHRRAWPVADILRFIAGNRGTMFDPALVDMLMEHKDEFLAIKERLADGQAGGWADGRADEQADGWAE</sequence>
<dbReference type="InterPro" id="IPR001789">
    <property type="entry name" value="Sig_transdc_resp-reg_receiver"/>
</dbReference>
<dbReference type="STRING" id="643562.Daes_0924"/>
<dbReference type="RefSeq" id="WP_013513872.1">
    <property type="nucleotide sequence ID" value="NC_014844.1"/>
</dbReference>
<dbReference type="AlphaFoldDB" id="E6VS08"/>
<feature type="domain" description="HD-GYP" evidence="4">
    <location>
        <begin position="318"/>
        <end position="515"/>
    </location>
</feature>
<name>E6VS08_PSEA9</name>
<dbReference type="Gene3D" id="3.40.50.2300">
    <property type="match status" value="1"/>
</dbReference>
<evidence type="ECO:0000256" key="1">
    <source>
        <dbReference type="PROSITE-ProRule" id="PRU00169"/>
    </source>
</evidence>
<dbReference type="eggNOG" id="COG3437">
    <property type="taxonomic scope" value="Bacteria"/>
</dbReference>
<gene>
    <name evidence="5" type="ordered locus">Daes_0924</name>
</gene>
<organism evidence="5 6">
    <name type="scientific">Pseudodesulfovibrio aespoeensis (strain ATCC 700646 / DSM 10631 / Aspo-2)</name>
    <name type="common">Desulfovibrio aespoeensis</name>
    <dbReference type="NCBI Taxonomy" id="643562"/>
    <lineage>
        <taxon>Bacteria</taxon>
        <taxon>Pseudomonadati</taxon>
        <taxon>Thermodesulfobacteriota</taxon>
        <taxon>Desulfovibrionia</taxon>
        <taxon>Desulfovibrionales</taxon>
        <taxon>Desulfovibrionaceae</taxon>
    </lineage>
</organism>
<dbReference type="SMART" id="SM00471">
    <property type="entry name" value="HDc"/>
    <property type="match status" value="1"/>
</dbReference>
<dbReference type="SUPFAM" id="SSF52172">
    <property type="entry name" value="CheY-like"/>
    <property type="match status" value="1"/>
</dbReference>
<dbReference type="PROSITE" id="PS51831">
    <property type="entry name" value="HD"/>
    <property type="match status" value="1"/>
</dbReference>
<proteinExistence type="predicted"/>
<evidence type="ECO:0000313" key="6">
    <source>
        <dbReference type="Proteomes" id="UP000002191"/>
    </source>
</evidence>
<dbReference type="Pfam" id="PF13487">
    <property type="entry name" value="HD_5"/>
    <property type="match status" value="1"/>
</dbReference>
<dbReference type="GO" id="GO:0000160">
    <property type="term" value="P:phosphorelay signal transduction system"/>
    <property type="evidence" value="ECO:0007669"/>
    <property type="project" value="InterPro"/>
</dbReference>
<feature type="domain" description="HD" evidence="3">
    <location>
        <begin position="340"/>
        <end position="464"/>
    </location>
</feature>
<dbReference type="PROSITE" id="PS51832">
    <property type="entry name" value="HD_GYP"/>
    <property type="match status" value="1"/>
</dbReference>
<evidence type="ECO:0000313" key="5">
    <source>
        <dbReference type="EMBL" id="ADU61941.1"/>
    </source>
</evidence>
<evidence type="ECO:0008006" key="7">
    <source>
        <dbReference type="Google" id="ProtNLM"/>
    </source>
</evidence>
<feature type="modified residue" description="4-aspartylphosphate" evidence="1">
    <location>
        <position position="83"/>
    </location>
</feature>
<feature type="domain" description="Response regulatory" evidence="2">
    <location>
        <begin position="28"/>
        <end position="152"/>
    </location>
</feature>
<dbReference type="KEGG" id="das:Daes_0924"/>
<reference evidence="6" key="1">
    <citation type="submission" date="2010-12" db="EMBL/GenBank/DDBJ databases">
        <title>Complete sequence of Desulfovibrio aespoeensis Aspo-2.</title>
        <authorList>
            <consortium name="US DOE Joint Genome Institute"/>
            <person name="Lucas S."/>
            <person name="Copeland A."/>
            <person name="Lapidus A."/>
            <person name="Cheng J.-F."/>
            <person name="Goodwin L."/>
            <person name="Pitluck S."/>
            <person name="Chertkov O."/>
            <person name="Misra M."/>
            <person name="Detter J.C."/>
            <person name="Han C."/>
            <person name="Tapia R."/>
            <person name="Land M."/>
            <person name="Hauser L."/>
            <person name="Kyrpides N."/>
            <person name="Ivanova N."/>
            <person name="Ovchinnikova G."/>
            <person name="Pedersen K."/>
            <person name="Jagevall S."/>
            <person name="Hazen T."/>
            <person name="Woyke T."/>
        </authorList>
    </citation>
    <scope>NUCLEOTIDE SEQUENCE [LARGE SCALE GENOMIC DNA]</scope>
    <source>
        <strain evidence="6">ATCC 700646 / DSM 10631 / Aspo-2</strain>
    </source>
</reference>
<dbReference type="InterPro" id="IPR037522">
    <property type="entry name" value="HD_GYP_dom"/>
</dbReference>
<dbReference type="InterPro" id="IPR003607">
    <property type="entry name" value="HD/PDEase_dom"/>
</dbReference>
<dbReference type="CDD" id="cd00077">
    <property type="entry name" value="HDc"/>
    <property type="match status" value="1"/>
</dbReference>